<sequence>MPSVTKLVLTIALTVGSVLSFSGDMTYFNPGLGACGWTNGDGDAIAALSPSKSGNCGRNIKIHYQGKSTSAKVVDKCPGCSAESIDVSPSVFEKLAPKDLGRVKVTWEFA</sequence>
<evidence type="ECO:0000313" key="2">
    <source>
        <dbReference type="Proteomes" id="UP001143856"/>
    </source>
</evidence>
<accession>A0ACC1P844</accession>
<comment type="caution">
    <text evidence="1">The sequence shown here is derived from an EMBL/GenBank/DDBJ whole genome shotgun (WGS) entry which is preliminary data.</text>
</comment>
<dbReference type="EMBL" id="JAPDGR010000666">
    <property type="protein sequence ID" value="KAJ2988307.1"/>
    <property type="molecule type" value="Genomic_DNA"/>
</dbReference>
<gene>
    <name evidence="1" type="ORF">NUW58_g4046</name>
</gene>
<proteinExistence type="predicted"/>
<dbReference type="Proteomes" id="UP001143856">
    <property type="component" value="Unassembled WGS sequence"/>
</dbReference>
<protein>
    <submittedName>
        <fullName evidence="1">Uncharacterized protein</fullName>
    </submittedName>
</protein>
<organism evidence="1 2">
    <name type="scientific">Xylaria curta</name>
    <dbReference type="NCBI Taxonomy" id="42375"/>
    <lineage>
        <taxon>Eukaryota</taxon>
        <taxon>Fungi</taxon>
        <taxon>Dikarya</taxon>
        <taxon>Ascomycota</taxon>
        <taxon>Pezizomycotina</taxon>
        <taxon>Sordariomycetes</taxon>
        <taxon>Xylariomycetidae</taxon>
        <taxon>Xylariales</taxon>
        <taxon>Xylariaceae</taxon>
        <taxon>Xylaria</taxon>
    </lineage>
</organism>
<reference evidence="1" key="1">
    <citation type="submission" date="2022-10" db="EMBL/GenBank/DDBJ databases">
        <title>Genome Sequence of Xylaria curta.</title>
        <authorList>
            <person name="Buettner E."/>
        </authorList>
    </citation>
    <scope>NUCLEOTIDE SEQUENCE</scope>
    <source>
        <strain evidence="1">Babe10</strain>
    </source>
</reference>
<keyword evidence="2" id="KW-1185">Reference proteome</keyword>
<evidence type="ECO:0000313" key="1">
    <source>
        <dbReference type="EMBL" id="KAJ2988307.1"/>
    </source>
</evidence>
<name>A0ACC1P844_9PEZI</name>